<dbReference type="OMA" id="FYKFCID"/>
<dbReference type="OrthoDB" id="27483at2759"/>
<evidence type="ECO:0000259" key="4">
    <source>
        <dbReference type="Pfam" id="PF04802"/>
    </source>
</evidence>
<name>A0A1C7LZZ7_GRIFR</name>
<feature type="compositionally biased region" description="Basic and acidic residues" evidence="3">
    <location>
        <begin position="470"/>
        <end position="479"/>
    </location>
</feature>
<feature type="compositionally biased region" description="Polar residues" evidence="3">
    <location>
        <begin position="23"/>
        <end position="40"/>
    </location>
</feature>
<feature type="domain" description="Serine/threonine-protein phosphatase 4 regulatory subunit 3-like central" evidence="4">
    <location>
        <begin position="278"/>
        <end position="851"/>
    </location>
</feature>
<proteinExistence type="predicted"/>
<feature type="compositionally biased region" description="Basic and acidic residues" evidence="3">
    <location>
        <begin position="102"/>
        <end position="112"/>
    </location>
</feature>
<feature type="compositionally biased region" description="Low complexity" evidence="3">
    <location>
        <begin position="1102"/>
        <end position="1117"/>
    </location>
</feature>
<dbReference type="InterPro" id="IPR055236">
    <property type="entry name" value="EVH1_PP4R3"/>
</dbReference>
<dbReference type="InterPro" id="IPR016024">
    <property type="entry name" value="ARM-type_fold"/>
</dbReference>
<feature type="domain" description="PP4R3 EVH1-like" evidence="5">
    <location>
        <begin position="118"/>
        <end position="235"/>
    </location>
</feature>
<feature type="region of interest" description="Disordered" evidence="3">
    <location>
        <begin position="1102"/>
        <end position="1125"/>
    </location>
</feature>
<dbReference type="GO" id="GO:0072542">
    <property type="term" value="F:protein phosphatase activator activity"/>
    <property type="evidence" value="ECO:0007669"/>
    <property type="project" value="TreeGrafter"/>
</dbReference>
<dbReference type="AlphaFoldDB" id="A0A1C7LZZ7"/>
<dbReference type="SUPFAM" id="SSF48371">
    <property type="entry name" value="ARM repeat"/>
    <property type="match status" value="1"/>
</dbReference>
<dbReference type="Gene3D" id="2.30.29.30">
    <property type="entry name" value="Pleckstrin-homology domain (PH domain)/Phosphotyrosine-binding domain (PTB)"/>
    <property type="match status" value="1"/>
</dbReference>
<evidence type="ECO:0000259" key="5">
    <source>
        <dbReference type="Pfam" id="PF22972"/>
    </source>
</evidence>
<dbReference type="InterPro" id="IPR051137">
    <property type="entry name" value="PP4R3-like"/>
</dbReference>
<feature type="compositionally biased region" description="Polar residues" evidence="3">
    <location>
        <begin position="1"/>
        <end position="15"/>
    </location>
</feature>
<evidence type="ECO:0000256" key="2">
    <source>
        <dbReference type="ARBA" id="ARBA00023242"/>
    </source>
</evidence>
<evidence type="ECO:0000313" key="6">
    <source>
        <dbReference type="EMBL" id="OBZ70243.1"/>
    </source>
</evidence>
<dbReference type="PANTHER" id="PTHR23318">
    <property type="entry name" value="ATP SYNTHASE GAMMA-RELATED"/>
    <property type="match status" value="1"/>
</dbReference>
<dbReference type="PANTHER" id="PTHR23318:SF0">
    <property type="entry name" value="SERINE_THREONINE-PROTEIN PHOSPHATASE 4 REGULATORY SUBUNIT 3"/>
    <property type="match status" value="1"/>
</dbReference>
<keyword evidence="7" id="KW-1185">Reference proteome</keyword>
<reference evidence="6 7" key="1">
    <citation type="submission" date="2016-03" db="EMBL/GenBank/DDBJ databases">
        <title>Whole genome sequencing of Grifola frondosa 9006-11.</title>
        <authorList>
            <person name="Min B."/>
            <person name="Park H."/>
            <person name="Kim J.-G."/>
            <person name="Cho H."/>
            <person name="Oh Y.-L."/>
            <person name="Kong W.-S."/>
            <person name="Choi I.-G."/>
        </authorList>
    </citation>
    <scope>NUCLEOTIDE SEQUENCE [LARGE SCALE GENOMIC DNA]</scope>
    <source>
        <strain evidence="6 7">9006-11</strain>
    </source>
</reference>
<accession>A0A1C7LZZ7</accession>
<dbReference type="InterPro" id="IPR011993">
    <property type="entry name" value="PH-like_dom_sf"/>
</dbReference>
<dbReference type="InterPro" id="IPR006887">
    <property type="entry name" value="P4R3-like_central_dom"/>
</dbReference>
<dbReference type="EMBL" id="LUGG01000014">
    <property type="protein sequence ID" value="OBZ70243.1"/>
    <property type="molecule type" value="Genomic_DNA"/>
</dbReference>
<dbReference type="Pfam" id="PF22972">
    <property type="entry name" value="EVH1_PP4R3"/>
    <property type="match status" value="1"/>
</dbReference>
<dbReference type="STRING" id="5627.A0A1C7LZZ7"/>
<comment type="subcellular location">
    <subcellularLocation>
        <location evidence="1">Nucleus</location>
    </subcellularLocation>
</comment>
<comment type="caution">
    <text evidence="6">The sequence shown here is derived from an EMBL/GenBank/DDBJ whole genome shotgun (WGS) entry which is preliminary data.</text>
</comment>
<feature type="compositionally biased region" description="Polar residues" evidence="3">
    <location>
        <begin position="87"/>
        <end position="101"/>
    </location>
</feature>
<dbReference type="Pfam" id="PF04802">
    <property type="entry name" value="PP4R3"/>
    <property type="match status" value="1"/>
</dbReference>
<keyword evidence="2" id="KW-0539">Nucleus</keyword>
<feature type="region of interest" description="Disordered" evidence="3">
    <location>
        <begin position="470"/>
        <end position="503"/>
    </location>
</feature>
<dbReference type="GO" id="GO:0006974">
    <property type="term" value="P:DNA damage response"/>
    <property type="evidence" value="ECO:0007669"/>
    <property type="project" value="TreeGrafter"/>
</dbReference>
<evidence type="ECO:0000256" key="1">
    <source>
        <dbReference type="ARBA" id="ARBA00004123"/>
    </source>
</evidence>
<evidence type="ECO:0000256" key="3">
    <source>
        <dbReference type="SAM" id="MobiDB-lite"/>
    </source>
</evidence>
<dbReference type="Proteomes" id="UP000092993">
    <property type="component" value="Unassembled WGS sequence"/>
</dbReference>
<sequence>MSSIHAASYSTQIITPNAPPTGQPKQPASQIDSQPLQNSRDASHASSSADVIGRVNSPGEAVDAGTVEVETESSGAAAGDLGVVEQMQGTEADQGVSNTSDDSQHWSEEDIQELRESRRVKVYELIGSRWEDQGTAFCYPVVHMPGDPEATVPIPMLIARAELDENQVILSTTIRSNDVYQRQQVSSAEMLKTALFLPTETLIVWTEPDGVDYALSFQDADGCGEVWSFIEKAQRMHAGEDSGMTSSPLIGPEPSISAAHVMREGKLPTPQLGIMLDIEGVIKHLARTANVKERICEYIQSSGYIKDMIEVMHQAEDLESLENLHALCSCMQTILMLNDHSLYEHILDDELFFGVVGMLEYDPEFPTYKANYRDFLRQTSQFHQPIPIRDETIQRKVHHTYRLQFLKDVVLARAIDDSTFNVLNSCIIFNQIDIINHVQNDQAFLRELVGMFMDEDLLAALGVSVKGKEPDKMDVDTAEGKQNGVSHPNGHSEGPSSCKPLSPEDMSRRREVVFLIQQLCAMGKNIQLPARLALFRTLVDRGILFAVQWALSQPETDEDGRQMIASSGEILTTLLDHDLNGVRGHVLKQLGAMEREKANGKIIVEKETVLVLMCRVLVTSRDLAVQCQVGEALKALLEISMMDPADPHNVAAGIKLMQQRAKDDPGVEKFLDYFYKSSMDKLYRPILKDLPEFRSVTEPTLSMSREKTNLYLYLCDLLSSFALQHSFRSHFFILATGISSRVAVLLRAKDKHLRLAAFRYFRTCLRLKNGNIFKHFIKLDVLKPILELTIQESRRDNLLSSSCQEFFEFMRRENLKELIHHCMTQHEALIRTLADSPLGGPRFKAFIRRWEMNVEPPPLEEKIEKVIPNVPRRWGQGRLLEVEEEDYFNTDDDEEDVLPIISTPPKGHTLKRKRRSIPGIPIRPPLRPPYGNFPRTPPLGSLVDYDEGDDIGGAGSPDQNSAPSSPGIPNRSTLLSGGYFPIALSDSDAPPSSPRLPHRHVPSPKPTSPPHDEEDLLESLYKAGTSSPKLTTMPPDFGMGMKRRRDDDDDELLERLANKSKRPSVGPPEKENADTVMGKVGLPKSSEEGPKKIKLKFGAVGAAVASSSPLPTAPSSPGTKDGDNG</sequence>
<dbReference type="GO" id="GO:0030289">
    <property type="term" value="C:protein phosphatase 4 complex"/>
    <property type="evidence" value="ECO:0007669"/>
    <property type="project" value="TreeGrafter"/>
</dbReference>
<feature type="region of interest" description="Disordered" evidence="3">
    <location>
        <begin position="1"/>
        <end position="112"/>
    </location>
</feature>
<protein>
    <submittedName>
        <fullName evidence="6">Uncharacterized protein</fullName>
    </submittedName>
</protein>
<feature type="region of interest" description="Disordered" evidence="3">
    <location>
        <begin position="901"/>
        <end position="1089"/>
    </location>
</feature>
<evidence type="ECO:0000313" key="7">
    <source>
        <dbReference type="Proteomes" id="UP000092993"/>
    </source>
</evidence>
<gene>
    <name evidence="6" type="ORF">A0H81_09778</name>
</gene>
<dbReference type="GO" id="GO:0005654">
    <property type="term" value="C:nucleoplasm"/>
    <property type="evidence" value="ECO:0007669"/>
    <property type="project" value="TreeGrafter"/>
</dbReference>
<organism evidence="6 7">
    <name type="scientific">Grifola frondosa</name>
    <name type="common">Maitake</name>
    <name type="synonym">Polyporus frondosus</name>
    <dbReference type="NCBI Taxonomy" id="5627"/>
    <lineage>
        <taxon>Eukaryota</taxon>
        <taxon>Fungi</taxon>
        <taxon>Dikarya</taxon>
        <taxon>Basidiomycota</taxon>
        <taxon>Agaricomycotina</taxon>
        <taxon>Agaricomycetes</taxon>
        <taxon>Polyporales</taxon>
        <taxon>Grifolaceae</taxon>
        <taxon>Grifola</taxon>
    </lineage>
</organism>